<dbReference type="PANTHER" id="PTHR43611">
    <property type="entry name" value="ALPHA-D-GLUCOSE 1-PHOSPHATE PHOSPHATASE"/>
    <property type="match status" value="1"/>
</dbReference>
<dbReference type="Gene3D" id="1.10.150.240">
    <property type="entry name" value="Putative phosphatase, domain 2"/>
    <property type="match status" value="1"/>
</dbReference>
<dbReference type="Gene3D" id="3.40.50.1000">
    <property type="entry name" value="HAD superfamily/HAD-like"/>
    <property type="match status" value="1"/>
</dbReference>
<dbReference type="InterPro" id="IPR006439">
    <property type="entry name" value="HAD-SF_hydro_IA"/>
</dbReference>
<proteinExistence type="predicted"/>
<evidence type="ECO:0000313" key="1">
    <source>
        <dbReference type="EMBL" id="GAA2777143.1"/>
    </source>
</evidence>
<evidence type="ECO:0000313" key="2">
    <source>
        <dbReference type="Proteomes" id="UP001500979"/>
    </source>
</evidence>
<accession>A0ABN3V7C1</accession>
<dbReference type="EMBL" id="BAAAUX010000003">
    <property type="protein sequence ID" value="GAA2777143.1"/>
    <property type="molecule type" value="Genomic_DNA"/>
</dbReference>
<keyword evidence="2" id="KW-1185">Reference proteome</keyword>
<evidence type="ECO:0008006" key="3">
    <source>
        <dbReference type="Google" id="ProtNLM"/>
    </source>
</evidence>
<dbReference type="RefSeq" id="WP_344677943.1">
    <property type="nucleotide sequence ID" value="NZ_BAAAUX010000003.1"/>
</dbReference>
<dbReference type="Pfam" id="PF00702">
    <property type="entry name" value="Hydrolase"/>
    <property type="match status" value="1"/>
</dbReference>
<dbReference type="SUPFAM" id="SSF56784">
    <property type="entry name" value="HAD-like"/>
    <property type="match status" value="1"/>
</dbReference>
<protein>
    <recommendedName>
        <fullName evidence="3">Hydrolase of the HAD superfamily</fullName>
    </recommendedName>
</protein>
<sequence length="213" mass="23735">MSAPAVWTDFGGVLTPPIRTTLEQFCRRIGVGPGEMLAAMREVGRQFGTDTMAPLDTPLVTEREWCRLVETALLDATGRPVDLSGFTAEWFRDRESNEPWAAELRRIRETGVLVGMLSNMPPGWDEHWRRMVPPEDLFDEVVLSFQVGHRKPERAMFDLAAERAGVEPGRCLLVDDLPENCAAAVEAGWAAIHFSDTESAIAELRGWLGGQDR</sequence>
<reference evidence="1 2" key="1">
    <citation type="journal article" date="2019" name="Int. J. Syst. Evol. Microbiol.">
        <title>The Global Catalogue of Microorganisms (GCM) 10K type strain sequencing project: providing services to taxonomists for standard genome sequencing and annotation.</title>
        <authorList>
            <consortium name="The Broad Institute Genomics Platform"/>
            <consortium name="The Broad Institute Genome Sequencing Center for Infectious Disease"/>
            <person name="Wu L."/>
            <person name="Ma J."/>
        </authorList>
    </citation>
    <scope>NUCLEOTIDE SEQUENCE [LARGE SCALE GENOMIC DNA]</scope>
    <source>
        <strain evidence="1 2">JCM 9383</strain>
    </source>
</reference>
<dbReference type="InterPro" id="IPR023198">
    <property type="entry name" value="PGP-like_dom2"/>
</dbReference>
<dbReference type="Proteomes" id="UP001500979">
    <property type="component" value="Unassembled WGS sequence"/>
</dbReference>
<dbReference type="InterPro" id="IPR023214">
    <property type="entry name" value="HAD_sf"/>
</dbReference>
<dbReference type="PANTHER" id="PTHR43611:SF3">
    <property type="entry name" value="FLAVIN MONONUCLEOTIDE HYDROLASE 1, CHLOROPLATIC"/>
    <property type="match status" value="1"/>
</dbReference>
<gene>
    <name evidence="1" type="ORF">GCM10010470_07660</name>
</gene>
<dbReference type="InterPro" id="IPR036412">
    <property type="entry name" value="HAD-like_sf"/>
</dbReference>
<name>A0ABN3V7C1_9PSEU</name>
<comment type="caution">
    <text evidence="1">The sequence shown here is derived from an EMBL/GenBank/DDBJ whole genome shotgun (WGS) entry which is preliminary data.</text>
</comment>
<dbReference type="NCBIfam" id="TIGR01509">
    <property type="entry name" value="HAD-SF-IA-v3"/>
    <property type="match status" value="1"/>
</dbReference>
<organism evidence="1 2">
    <name type="scientific">Saccharopolyspora taberi</name>
    <dbReference type="NCBI Taxonomy" id="60895"/>
    <lineage>
        <taxon>Bacteria</taxon>
        <taxon>Bacillati</taxon>
        <taxon>Actinomycetota</taxon>
        <taxon>Actinomycetes</taxon>
        <taxon>Pseudonocardiales</taxon>
        <taxon>Pseudonocardiaceae</taxon>
        <taxon>Saccharopolyspora</taxon>
    </lineage>
</organism>